<evidence type="ECO:0000259" key="1">
    <source>
        <dbReference type="Pfam" id="PF00144"/>
    </source>
</evidence>
<reference evidence="3" key="1">
    <citation type="submission" date="2016-10" db="EMBL/GenBank/DDBJ databases">
        <authorList>
            <person name="Varghese N."/>
            <person name="Submissions S."/>
        </authorList>
    </citation>
    <scope>NUCLEOTIDE SEQUENCE [LARGE SCALE GENOMIC DNA]</scope>
    <source>
        <strain evidence="3">CGMCC 1.7061</strain>
    </source>
</reference>
<dbReference type="EMBL" id="FOUE01000003">
    <property type="protein sequence ID" value="SFM41827.1"/>
    <property type="molecule type" value="Genomic_DNA"/>
</dbReference>
<keyword evidence="3" id="KW-1185">Reference proteome</keyword>
<dbReference type="Pfam" id="PF00144">
    <property type="entry name" value="Beta-lactamase"/>
    <property type="match status" value="1"/>
</dbReference>
<dbReference type="SUPFAM" id="SSF56601">
    <property type="entry name" value="beta-lactamase/transpeptidase-like"/>
    <property type="match status" value="1"/>
</dbReference>
<gene>
    <name evidence="2" type="ORF">SAMN04487963_2498</name>
</gene>
<organism evidence="2 3">
    <name type="scientific">Marinobacter zhejiangensis</name>
    <dbReference type="NCBI Taxonomy" id="488535"/>
    <lineage>
        <taxon>Bacteria</taxon>
        <taxon>Pseudomonadati</taxon>
        <taxon>Pseudomonadota</taxon>
        <taxon>Gammaproteobacteria</taxon>
        <taxon>Pseudomonadales</taxon>
        <taxon>Marinobacteraceae</taxon>
        <taxon>Marinobacter</taxon>
    </lineage>
</organism>
<dbReference type="AlphaFoldDB" id="A0A1I4QP65"/>
<protein>
    <submittedName>
        <fullName evidence="2">CubicO group peptidase, beta-lactamase class C family</fullName>
    </submittedName>
</protein>
<dbReference type="Proteomes" id="UP000198519">
    <property type="component" value="Unassembled WGS sequence"/>
</dbReference>
<feature type="domain" description="Beta-lactamase-related" evidence="1">
    <location>
        <begin position="84"/>
        <end position="375"/>
    </location>
</feature>
<accession>A0A1I4QP65</accession>
<evidence type="ECO:0000313" key="3">
    <source>
        <dbReference type="Proteomes" id="UP000198519"/>
    </source>
</evidence>
<dbReference type="PANTHER" id="PTHR46825:SF9">
    <property type="entry name" value="BETA-LACTAMASE-RELATED DOMAIN-CONTAINING PROTEIN"/>
    <property type="match status" value="1"/>
</dbReference>
<dbReference type="Gene3D" id="3.40.710.10">
    <property type="entry name" value="DD-peptidase/beta-lactamase superfamily"/>
    <property type="match status" value="1"/>
</dbReference>
<proteinExistence type="predicted"/>
<dbReference type="InterPro" id="IPR050491">
    <property type="entry name" value="AmpC-like"/>
</dbReference>
<dbReference type="PANTHER" id="PTHR46825">
    <property type="entry name" value="D-ALANYL-D-ALANINE-CARBOXYPEPTIDASE/ENDOPEPTIDASE AMPH"/>
    <property type="match status" value="1"/>
</dbReference>
<dbReference type="InterPro" id="IPR001466">
    <property type="entry name" value="Beta-lactam-related"/>
</dbReference>
<evidence type="ECO:0000313" key="2">
    <source>
        <dbReference type="EMBL" id="SFM41827.1"/>
    </source>
</evidence>
<dbReference type="InterPro" id="IPR012338">
    <property type="entry name" value="Beta-lactam/transpept-like"/>
</dbReference>
<dbReference type="STRING" id="488535.SAMN04487963_2498"/>
<name>A0A1I4QP65_9GAMM</name>
<sequence length="393" mass="43002">MAGHWVKGVIKKNLSLIVLTVFILLPLALAAHFWITDPRGVMRAIYPLQASVSSIGLRCSAGSPAWLESVAKLGVWELKALSTQVAFINDAGEMFHCESGWQNDFLSERVEQDSRFRYGSLTKPITSAAVHYLLKNTGLSPDMDVVSYFSGLESRDEGGGAGEATLDEFMRHISGIRGEVFVGKGKPWCPYSMSQAENFVINDELKGEFRYSNLGYCILGEVIAKEMGGDYRTSIDQIFGLSARGISFVDSGDGAGLVDRDYRFNDFHGESIPENFDHYAISSTAGMVGNASSYATLMRDILSESYEGFVDERVTECDPGLIRSCYGRAFYAYQSAVGSVVYVKEGYMPGSAGVVMINSKNEVLVWLGNSDTDNAASGQAMQAFLDRVMEIGF</sequence>